<dbReference type="Proteomes" id="UP001059252">
    <property type="component" value="Chromosome"/>
</dbReference>
<dbReference type="SUPFAM" id="SSF57829">
    <property type="entry name" value="Zn-binding ribosomal proteins"/>
    <property type="match status" value="1"/>
</dbReference>
<dbReference type="GO" id="GO:0005840">
    <property type="term" value="C:ribosome"/>
    <property type="evidence" value="ECO:0007669"/>
    <property type="project" value="UniProtKB-KW"/>
</dbReference>
<keyword evidence="7" id="KW-1185">Reference proteome</keyword>
<evidence type="ECO:0000256" key="5">
    <source>
        <dbReference type="HAMAP-Rule" id="MF_00294"/>
    </source>
</evidence>
<evidence type="ECO:0000313" key="6">
    <source>
        <dbReference type="EMBL" id="UVD81962.1"/>
    </source>
</evidence>
<dbReference type="EMBL" id="CP102734">
    <property type="protein sequence ID" value="UVD81962.1"/>
    <property type="molecule type" value="Genomic_DNA"/>
</dbReference>
<accession>A0ABY5R9U9</accession>
<gene>
    <name evidence="5 6" type="primary">rpmG</name>
    <name evidence="6" type="ORF">NV226_01490</name>
</gene>
<dbReference type="RefSeq" id="WP_258211136.1">
    <property type="nucleotide sequence ID" value="NZ_CP102734.1"/>
</dbReference>
<protein>
    <recommendedName>
        <fullName evidence="4 5">Large ribosomal subunit protein bL33</fullName>
    </recommendedName>
</protein>
<evidence type="ECO:0000256" key="1">
    <source>
        <dbReference type="ARBA" id="ARBA00007596"/>
    </source>
</evidence>
<dbReference type="Gene3D" id="2.20.28.120">
    <property type="entry name" value="Ribosomal protein L33"/>
    <property type="match status" value="1"/>
</dbReference>
<evidence type="ECO:0000256" key="3">
    <source>
        <dbReference type="ARBA" id="ARBA00023274"/>
    </source>
</evidence>
<evidence type="ECO:0000256" key="4">
    <source>
        <dbReference type="ARBA" id="ARBA00035176"/>
    </source>
</evidence>
<dbReference type="InterPro" id="IPR038584">
    <property type="entry name" value="Ribosomal_bL33_sf"/>
</dbReference>
<evidence type="ECO:0000256" key="2">
    <source>
        <dbReference type="ARBA" id="ARBA00022980"/>
    </source>
</evidence>
<comment type="similarity">
    <text evidence="1 5">Belongs to the bacterial ribosomal protein bL33 family.</text>
</comment>
<sequence>MSQKKISLACEICRTKNYQKNKSNTARLIISKYCKKCKINQIHKEEK</sequence>
<dbReference type="Pfam" id="PF00471">
    <property type="entry name" value="Ribosomal_L33"/>
    <property type="match status" value="1"/>
</dbReference>
<keyword evidence="3 5" id="KW-0687">Ribonucleoprotein</keyword>
<dbReference type="InterPro" id="IPR011332">
    <property type="entry name" value="Ribosomal_zn-bd"/>
</dbReference>
<dbReference type="InterPro" id="IPR001705">
    <property type="entry name" value="Ribosomal_bL33"/>
</dbReference>
<dbReference type="HAMAP" id="MF_00294">
    <property type="entry name" value="Ribosomal_bL33"/>
    <property type="match status" value="1"/>
</dbReference>
<dbReference type="NCBIfam" id="TIGR01023">
    <property type="entry name" value="rpmG_bact"/>
    <property type="match status" value="1"/>
</dbReference>
<reference evidence="6" key="1">
    <citation type="submission" date="2022-08" db="EMBL/GenBank/DDBJ databases">
        <title>Complete genome of Mycoplasma iguanae type strain 2327.</title>
        <authorList>
            <person name="Spergser J."/>
        </authorList>
    </citation>
    <scope>NUCLEOTIDE SEQUENCE</scope>
    <source>
        <strain evidence="6">2327</strain>
    </source>
</reference>
<name>A0ABY5R9U9_9MOLU</name>
<keyword evidence="2 5" id="KW-0689">Ribosomal protein</keyword>
<evidence type="ECO:0000313" key="7">
    <source>
        <dbReference type="Proteomes" id="UP001059252"/>
    </source>
</evidence>
<organism evidence="6 7">
    <name type="scientific">Mycoplasma iguanae</name>
    <dbReference type="NCBI Taxonomy" id="292461"/>
    <lineage>
        <taxon>Bacteria</taxon>
        <taxon>Bacillati</taxon>
        <taxon>Mycoplasmatota</taxon>
        <taxon>Mollicutes</taxon>
        <taxon>Mycoplasmataceae</taxon>
        <taxon>Mycoplasma</taxon>
    </lineage>
</organism>
<dbReference type="NCBIfam" id="NF001764">
    <property type="entry name" value="PRK00504.1"/>
    <property type="match status" value="1"/>
</dbReference>
<proteinExistence type="inferred from homology"/>